<dbReference type="PANTHER" id="PTHR41786:SF1">
    <property type="entry name" value="6-HYDROXYMETHYLPTERIN DIPHOSPHOKINASE MPTE-LIKE DOMAIN-CONTAINING PROTEIN"/>
    <property type="match status" value="1"/>
</dbReference>
<comment type="caution">
    <text evidence="2">The sequence shown here is derived from an EMBL/GenBank/DDBJ whole genome shotgun (WGS) entry which is preliminary data.</text>
</comment>
<feature type="domain" description="6-hydroxymethylpterin diphosphokinase MptE-like" evidence="1">
    <location>
        <begin position="181"/>
        <end position="349"/>
    </location>
</feature>
<organism evidence="2 3">
    <name type="scientific">Paenibacillus hunanensis</name>
    <dbReference type="NCBI Taxonomy" id="539262"/>
    <lineage>
        <taxon>Bacteria</taxon>
        <taxon>Bacillati</taxon>
        <taxon>Bacillota</taxon>
        <taxon>Bacilli</taxon>
        <taxon>Bacillales</taxon>
        <taxon>Paenibacillaceae</taxon>
        <taxon>Paenibacillus</taxon>
    </lineage>
</organism>
<evidence type="ECO:0000313" key="2">
    <source>
        <dbReference type="EMBL" id="MDR6242609.1"/>
    </source>
</evidence>
<evidence type="ECO:0000313" key="3">
    <source>
        <dbReference type="Proteomes" id="UP001185028"/>
    </source>
</evidence>
<dbReference type="RefSeq" id="WP_229685606.1">
    <property type="nucleotide sequence ID" value="NZ_BMMB01000002.1"/>
</dbReference>
<dbReference type="PANTHER" id="PTHR41786">
    <property type="entry name" value="MOTILITY ACCESSORY FACTOR MAF"/>
    <property type="match status" value="1"/>
</dbReference>
<sequence length="602" mass="69761">MLELNLRALQERFPHVSNKLLVRDKEVDAPQFYTEAWEKDIAWLEAVKGSVEELNIIFVYGFGQGLGIADLLEMYPDRWLFIYEEDEQSFLNSMEKYDFRELINHPNIQWVSVGENQLNMLFYLVCSYMQQEMAFVALRHYLDHHYDVLKEVQDKFKEYNLVFQSNKSTQEHFQQRWIENSLYQIDGMLSTPPIERFIDRLPDSTAIVTGSGPSLQKDIEWLKKIKPHALIIAAGSSVQALVKNGITPHMVVLMDGGEINNKVFQNPETLQPPLLFTSSAYYEISNQKQDNKLFAIMRNDQISQYYMGLEQEQLVISSTPTVTGTAMQVAIRLGARRIIMMGQDLSFPNDQFYAEGVLHSDADIIESSIRNAPYEVLNVHGGHNRTNSSFLFMKNALEELVAAFSEVEFINSTRDGAAIEGANWKPIEEVYDMLKTNNVEPNVIEDMIKTENNVYDGQKAQMVKQKIVMNKNDLIILKNEIKEIQKMINKIQELSRTKPTKAQKSLETIEQSWGEIVNRDWFETVYDTILPQKMVQFDQQLPQIVTERNLIQKSNLIYQHLGHLLNEINLKIPYLDELFEKAIQRIDNLIIQRNDKSADRIL</sequence>
<dbReference type="Proteomes" id="UP001185028">
    <property type="component" value="Unassembled WGS sequence"/>
</dbReference>
<protein>
    <recommendedName>
        <fullName evidence="1">6-hydroxymethylpterin diphosphokinase MptE-like domain-containing protein</fullName>
    </recommendedName>
</protein>
<name>A0ABU1ITM2_9BACL</name>
<evidence type="ECO:0000259" key="1">
    <source>
        <dbReference type="Pfam" id="PF01973"/>
    </source>
</evidence>
<proteinExistence type="predicted"/>
<keyword evidence="3" id="KW-1185">Reference proteome</keyword>
<dbReference type="EMBL" id="JAVDQH010000002">
    <property type="protein sequence ID" value="MDR6242609.1"/>
    <property type="molecule type" value="Genomic_DNA"/>
</dbReference>
<dbReference type="InterPro" id="IPR002826">
    <property type="entry name" value="MptE-like"/>
</dbReference>
<reference evidence="2 3" key="1">
    <citation type="submission" date="2023-07" db="EMBL/GenBank/DDBJ databases">
        <title>Genomic Encyclopedia of Type Strains, Phase IV (KMG-IV): sequencing the most valuable type-strain genomes for metagenomic binning, comparative biology and taxonomic classification.</title>
        <authorList>
            <person name="Goeker M."/>
        </authorList>
    </citation>
    <scope>NUCLEOTIDE SEQUENCE [LARGE SCALE GENOMIC DNA]</scope>
    <source>
        <strain evidence="2 3">DSM 22170</strain>
    </source>
</reference>
<gene>
    <name evidence="2" type="ORF">JOC58_000493</name>
</gene>
<accession>A0ABU1ITM2</accession>
<dbReference type="Pfam" id="PF01973">
    <property type="entry name" value="MptE-like"/>
    <property type="match status" value="1"/>
</dbReference>